<dbReference type="InterPro" id="IPR037198">
    <property type="entry name" value="MutL_C_sf"/>
</dbReference>
<dbReference type="PROSITE" id="PS50076">
    <property type="entry name" value="DNAJ_2"/>
    <property type="match status" value="1"/>
</dbReference>
<dbReference type="SUPFAM" id="SSF52518">
    <property type="entry name" value="Thiamin diphosphate-binding fold (THDP-binding)"/>
    <property type="match status" value="2"/>
</dbReference>
<dbReference type="STRING" id="7395.A0A1A9VJJ8"/>
<dbReference type="SUPFAM" id="SSF46565">
    <property type="entry name" value="Chaperone J-domain"/>
    <property type="match status" value="1"/>
</dbReference>
<feature type="domain" description="J" evidence="17">
    <location>
        <begin position="725"/>
        <end position="804"/>
    </location>
</feature>
<dbReference type="UniPathway" id="UPA00074">
    <property type="reaction ID" value="UER00130"/>
</dbReference>
<evidence type="ECO:0000256" key="2">
    <source>
        <dbReference type="ARBA" id="ARBA00004747"/>
    </source>
</evidence>
<dbReference type="Pfam" id="PF00226">
    <property type="entry name" value="DnaJ"/>
    <property type="match status" value="1"/>
</dbReference>
<keyword evidence="7" id="KW-0658">Purine biosynthesis</keyword>
<dbReference type="Gene3D" id="3.40.50.970">
    <property type="match status" value="1"/>
</dbReference>
<dbReference type="EnsemblMetazoa" id="GAUT039421-RA">
    <property type="protein sequence ID" value="GAUT039421-PA"/>
    <property type="gene ID" value="GAUT039421"/>
</dbReference>
<dbReference type="InterPro" id="IPR036770">
    <property type="entry name" value="Ankyrin_rpt-contain_sf"/>
</dbReference>
<dbReference type="PROSITE" id="PS00058">
    <property type="entry name" value="DNA_MISMATCH_REPAIR_1"/>
    <property type="match status" value="1"/>
</dbReference>
<dbReference type="PANTHER" id="PTHR23152">
    <property type="entry name" value="2-OXOGLUTARATE DEHYDROGENASE"/>
    <property type="match status" value="1"/>
</dbReference>
<comment type="pathway">
    <text evidence="2">Purine metabolism; IMP biosynthesis via de novo pathway; 5-amino-1-(5-phospho-D-ribosyl)imidazole-4-carboxylate from 5-amino-1-(5-phospho-D-ribosyl)imidazole (carboxylase route): step 1/1.</text>
</comment>
<keyword evidence="11" id="KW-0786">Thiamine pyrophosphate</keyword>
<sequence>MTKIKKDVAVIMGSESDYTTMVHTVNMLKALEVSHDIFIISAHRTPERLFDFAKSAQEGGFKVIIAGAGGAAHLPGMVASLTCLPVIGVPVHSKQLNGLDSLLSIVQMPKGVPVATMSIGENGAYNAAITAVSILSISNSEIADTKTINRIAAGEVIERPASVVKELVENAIDAGSLEIEIKIESGGRNLIIVTDDGNGVEKNDLELAFMRHATSKLSDSELIEIKHLGFRGEALPSIAAVSRIKLSSKASGASEAWSISYEGGEKMGELTPYSLSQGTHIEVRDLFFATPNRLKFLKTERAETQSIVDIVNNLAMINYHIGFTLTSGNKKLLKYAKQTSLFHRLCEVEEEFQGNSLEVNEEEDGIKLTGHICKPTVNRGKSTQIYTFVNGRPIKDNLLIGAVRYAYHDFIPSDRYPFAALHLEIPYDQVDVNVHPNKSEVRFQNKKLIYEIVTRGLIKALSRRIGTFPASDQKTTNTIEGFLKGSLSDSFDKSDVQNEFYERRPSPFENQLIKEFASPNEKAKGLSEQSKSFDYTSIQKSPSQAEIMVLEKKVLEQVDLIESHPLGFARCQVYNTYIIAEVRDKLIIVDQHAAHERLVYECLKQKSSIKRQKLLLPETVEIKNQAGMEMIEIYKDKLFEMGFDIEIKSENKVIVKEIPAILGAIDVKEMLINIIDRLTEIEDTLPVEDKVNKILATIACHGSIRAGRKMSLRYSSRRFIMNRKKSLEILGFSPSDNPSEYEIRKAYRKLALKYHTDKHSNASKDVQKQNEEKFKELGAAYNLFTGKGTEEVTKLTDKNLDEINSSEDLKFYLYTALFNQGTISLKKLFSKFKSSKDEKFGDYINEIRFEKFSPLAIALMKAKDSQDFRPLNLLLENGANPNIKVYYDQTSLDFFMVFEDSGIVELLLKHGADPNMKNRNGNTPLFVASGYGYYETVEVLLKRGAGKESECVNNALLKAVKFHKHGYEKEKTVELLLKYGANPNEKNYHMRFIECTPYFANNGIINCIKTLVLPYGSDDKVKKLMAGYGGVDRRYLRDQTILACSCLIATGLSILYVASPWCYVPTAVFALAACFFIKNAVHAAFFAKTKEPSPDFDEVSAEKVVNNVGLNAEDNSQEIVIMPSLSCLYGDNAEFVEEMYSRYLQGDKSIGEDWYRIFSSNLEVNKAESCGAQRATKVDDSVANFFRSYGHFFADLNPLSPNENQEIDYQKYSNLSPARDTGIYRDIYCKNIGFEFMHISSYEEKIWLQEKIENQTYTLSSQDKKEILRHLIESEMFEQFLHMKFPGYKRFSIEGGESTIVAIERIISDSAAFGIEEVVLGMAHRGRLNVLTKVMGKEYAAMLSEFQGNLAYPSGLEVSGDVKYHLGYSSDRALAGGKKIHLSLCPNPSHLEAVNPVLAGRIRAKQNIRSVLGISIHGDAAFIGQGVVAETLSLSNIEGYKVGGIVHIVINNQVGFTASPSCARSSFYCTDIAKSIEAPVFHVNGDNPEAVSFATSLAMKYRQKFKKDVVIDIICYRKYGHNEGDEPNFTQPLMYKAISKHKTPGTLYEEKLIAEKVLSGNKLRSEFRARLDKSLAESAAYTPKKADWFGGVWSKLRRAKLNDLSEYYTNSGVSPSELKKLGVHINSNIPSGFNINNKVRKILDGRIDSINSGSNIDWATAESLAFASLLTEGIEVRLSGQDSGRGTFSHRHSRLVDQATEEAFIPLNNINEKQAHFEVIDSALSEYAVMGFEYGYSLDSPYSLVLWEGQFGDFANGAQIMIDQFIASAETKWLRSSGLVLLLPHGYEGQGPEHSSARIERFLQLCAEDNMQVVNCSTPANYFHVLRRQMHRDFRKPLVVFTPKSLLRHKRAVSNLSDFEGKFLTVIPEYRTGLVSDDKIRKAIICSGKVYYDIIEACERQKINDIAVIRLEQFYPFPADKLSNELEKYKNAEIVWCQEEPKNMGGWFFVNPLIEEVLPGLNIQAREKVFFNPLIDEVLSDLNIQAKRPKCIARPAAASPACGYASVHTQQQEEILKQLN</sequence>
<dbReference type="PROSITE" id="PS50297">
    <property type="entry name" value="ANK_REP_REGION"/>
    <property type="match status" value="1"/>
</dbReference>
<dbReference type="GO" id="GO:0005524">
    <property type="term" value="F:ATP binding"/>
    <property type="evidence" value="ECO:0007669"/>
    <property type="project" value="InterPro"/>
</dbReference>
<dbReference type="Pfam" id="PF02779">
    <property type="entry name" value="Transket_pyr"/>
    <property type="match status" value="1"/>
</dbReference>
<evidence type="ECO:0000313" key="19">
    <source>
        <dbReference type="Proteomes" id="UP000078200"/>
    </source>
</evidence>
<dbReference type="GO" id="GO:0045252">
    <property type="term" value="C:oxoglutarate dehydrogenase complex"/>
    <property type="evidence" value="ECO:0007669"/>
    <property type="project" value="TreeGrafter"/>
</dbReference>
<dbReference type="InterPro" id="IPR032106">
    <property type="entry name" value="2-oxogl_dehyd_N"/>
</dbReference>
<dbReference type="InterPro" id="IPR036890">
    <property type="entry name" value="HATPase_C_sf"/>
</dbReference>
<dbReference type="Pfam" id="PF01119">
    <property type="entry name" value="DNA_mis_repair"/>
    <property type="match status" value="1"/>
</dbReference>
<dbReference type="NCBIfam" id="NF008907">
    <property type="entry name" value="PRK12270.1"/>
    <property type="match status" value="1"/>
</dbReference>
<evidence type="ECO:0000256" key="5">
    <source>
        <dbReference type="ARBA" id="ARBA00012280"/>
    </source>
</evidence>
<comment type="similarity">
    <text evidence="3">Belongs to the DNA mismatch repair MutL/HexB family.</text>
</comment>
<evidence type="ECO:0000259" key="17">
    <source>
        <dbReference type="PROSITE" id="PS50076"/>
    </source>
</evidence>
<proteinExistence type="inferred from homology"/>
<name>A0A1A9VJJ8_GLOAU</name>
<dbReference type="SUPFAM" id="SSF48403">
    <property type="entry name" value="Ankyrin repeat"/>
    <property type="match status" value="1"/>
</dbReference>
<evidence type="ECO:0000313" key="18">
    <source>
        <dbReference type="EnsemblMetazoa" id="GAUT039421-PA"/>
    </source>
</evidence>
<evidence type="ECO:0000256" key="1">
    <source>
        <dbReference type="ARBA" id="ARBA00001964"/>
    </source>
</evidence>
<dbReference type="InterPro" id="IPR042179">
    <property type="entry name" value="KGD_C_sf"/>
</dbReference>
<dbReference type="InterPro" id="IPR033747">
    <property type="entry name" value="PurE_ClassI"/>
</dbReference>
<evidence type="ECO:0000256" key="12">
    <source>
        <dbReference type="ARBA" id="ARBA00023204"/>
    </source>
</evidence>
<dbReference type="Gene3D" id="3.30.1540.20">
    <property type="entry name" value="MutL, C-terminal domain, dimerisation subdomain"/>
    <property type="match status" value="1"/>
</dbReference>
<dbReference type="Gene3D" id="3.40.50.12470">
    <property type="match status" value="1"/>
</dbReference>
<dbReference type="Gene3D" id="3.40.50.1970">
    <property type="match status" value="1"/>
</dbReference>
<dbReference type="InterPro" id="IPR031717">
    <property type="entry name" value="ODO-1/KGD_C"/>
</dbReference>
<dbReference type="Pfam" id="PF08676">
    <property type="entry name" value="MutL_C"/>
    <property type="match status" value="1"/>
</dbReference>
<reference evidence="18" key="1">
    <citation type="submission" date="2020-05" db="UniProtKB">
        <authorList>
            <consortium name="EnsemblMetazoa"/>
        </authorList>
    </citation>
    <scope>IDENTIFICATION</scope>
    <source>
        <strain evidence="18">TTRI</strain>
    </source>
</reference>
<keyword evidence="16" id="KW-0040">ANK repeat</keyword>
<keyword evidence="19" id="KW-1185">Reference proteome</keyword>
<dbReference type="InterPro" id="IPR020568">
    <property type="entry name" value="Ribosomal_Su5_D2-typ_SF"/>
</dbReference>
<dbReference type="InterPro" id="IPR020667">
    <property type="entry name" value="DNA_mismatch_repair_MutL"/>
</dbReference>
<dbReference type="SMART" id="SM01340">
    <property type="entry name" value="DNA_mis_repair"/>
    <property type="match status" value="1"/>
</dbReference>
<dbReference type="SMART" id="SM00861">
    <property type="entry name" value="Transket_pyr"/>
    <property type="match status" value="1"/>
</dbReference>
<dbReference type="NCBIfam" id="NF000952">
    <property type="entry name" value="PRK00095.2-2"/>
    <property type="match status" value="1"/>
</dbReference>
<dbReference type="FunFam" id="3.30.565.10:FF:000003">
    <property type="entry name" value="DNA mismatch repair endonuclease MutL"/>
    <property type="match status" value="1"/>
</dbReference>
<dbReference type="EC" id="4.1.1.21" evidence="6"/>
<dbReference type="GO" id="GO:0004638">
    <property type="term" value="F:phosphoribosylaminoimidazole carboxylase activity"/>
    <property type="evidence" value="ECO:0007669"/>
    <property type="project" value="UniProtKB-EC"/>
</dbReference>
<dbReference type="Gene3D" id="3.30.1370.100">
    <property type="entry name" value="MutL, C-terminal domain, regulatory subdomain"/>
    <property type="match status" value="1"/>
</dbReference>
<dbReference type="InterPro" id="IPR011603">
    <property type="entry name" value="2oxoglutarate_DH_E1"/>
</dbReference>
<dbReference type="Pfam" id="PF00676">
    <property type="entry name" value="E1_dh"/>
    <property type="match status" value="1"/>
</dbReference>
<dbReference type="SUPFAM" id="SSF54211">
    <property type="entry name" value="Ribosomal protein S5 domain 2-like"/>
    <property type="match status" value="1"/>
</dbReference>
<dbReference type="HAMAP" id="MF_00149">
    <property type="entry name" value="DNA_mis_repair"/>
    <property type="match status" value="1"/>
</dbReference>
<dbReference type="InterPro" id="IPR001017">
    <property type="entry name" value="DH_E1"/>
</dbReference>
<dbReference type="Pfam" id="PF16870">
    <property type="entry name" value="OxoGdeHyase_C"/>
    <property type="match status" value="1"/>
</dbReference>
<dbReference type="InterPro" id="IPR005475">
    <property type="entry name" value="Transketolase-like_Pyr-bd"/>
</dbReference>
<feature type="repeat" description="ANK" evidence="16">
    <location>
        <begin position="887"/>
        <end position="919"/>
    </location>
</feature>
<dbReference type="InterPro" id="IPR000031">
    <property type="entry name" value="PurE_dom"/>
</dbReference>
<evidence type="ECO:0000256" key="14">
    <source>
        <dbReference type="ARBA" id="ARBA00040267"/>
    </source>
</evidence>
<dbReference type="Pfam" id="PF16078">
    <property type="entry name" value="2-oxogl_dehyd_N"/>
    <property type="match status" value="1"/>
</dbReference>
<evidence type="ECO:0000256" key="15">
    <source>
        <dbReference type="ARBA" id="ARBA00042984"/>
    </source>
</evidence>
<dbReference type="EC" id="1.2.4.2" evidence="5"/>
<keyword evidence="8" id="KW-0227">DNA damage</keyword>
<dbReference type="VEuPathDB" id="VectorBase:GAUT039421"/>
<dbReference type="HAMAP" id="MF_01929">
    <property type="entry name" value="PurE_classI"/>
    <property type="match status" value="1"/>
</dbReference>
<organism evidence="18 19">
    <name type="scientific">Glossina austeni</name>
    <name type="common">Savannah tsetse fly</name>
    <dbReference type="NCBI Taxonomy" id="7395"/>
    <lineage>
        <taxon>Eukaryota</taxon>
        <taxon>Metazoa</taxon>
        <taxon>Ecdysozoa</taxon>
        <taxon>Arthropoda</taxon>
        <taxon>Hexapoda</taxon>
        <taxon>Insecta</taxon>
        <taxon>Pterygota</taxon>
        <taxon>Neoptera</taxon>
        <taxon>Endopterygota</taxon>
        <taxon>Diptera</taxon>
        <taxon>Brachycera</taxon>
        <taxon>Muscomorpha</taxon>
        <taxon>Hippoboscoidea</taxon>
        <taxon>Glossinidae</taxon>
        <taxon>Glossina</taxon>
    </lineage>
</organism>
<dbReference type="InterPro" id="IPR014762">
    <property type="entry name" value="DNA_mismatch_repair_CS"/>
</dbReference>
<comment type="cofactor">
    <cofactor evidence="1">
        <name>thiamine diphosphate</name>
        <dbReference type="ChEBI" id="CHEBI:58937"/>
    </cofactor>
</comment>
<dbReference type="SUPFAM" id="SSF118116">
    <property type="entry name" value="DNA mismatch repair protein MutL"/>
    <property type="match status" value="1"/>
</dbReference>
<dbReference type="CDD" id="cd06257">
    <property type="entry name" value="DnaJ"/>
    <property type="match status" value="1"/>
</dbReference>
<evidence type="ECO:0000256" key="11">
    <source>
        <dbReference type="ARBA" id="ARBA00023052"/>
    </source>
</evidence>
<dbReference type="CDD" id="cd00782">
    <property type="entry name" value="MutL_Trans"/>
    <property type="match status" value="1"/>
</dbReference>
<evidence type="ECO:0000256" key="6">
    <source>
        <dbReference type="ARBA" id="ARBA00012329"/>
    </source>
</evidence>
<dbReference type="GO" id="GO:0030976">
    <property type="term" value="F:thiamine pyrophosphate binding"/>
    <property type="evidence" value="ECO:0007669"/>
    <property type="project" value="InterPro"/>
</dbReference>
<feature type="repeat" description="ANK" evidence="16">
    <location>
        <begin position="920"/>
        <end position="945"/>
    </location>
</feature>
<dbReference type="NCBIfam" id="TIGR00585">
    <property type="entry name" value="mutl"/>
    <property type="match status" value="1"/>
</dbReference>
<dbReference type="Proteomes" id="UP000078200">
    <property type="component" value="Unassembled WGS sequence"/>
</dbReference>
<evidence type="ECO:0000256" key="7">
    <source>
        <dbReference type="ARBA" id="ARBA00022755"/>
    </source>
</evidence>
<comment type="function">
    <text evidence="13">The 2-oxoglutarate dehydrogenase complex catalyzes the overall conversion of 2-oxoglutarate to succinyl-CoA and CO(2). It contains multiple copies of three enzymatic components: 2-oxoglutarate dehydrogenase (E1), dihydrolipoamide succinyltransferase (E2) and lipoamide dehydrogenase (E3).</text>
</comment>
<dbReference type="SMART" id="SM00853">
    <property type="entry name" value="MutL_C"/>
    <property type="match status" value="1"/>
</dbReference>
<dbReference type="NCBIfam" id="TIGR00239">
    <property type="entry name" value="2oxo_dh_E1"/>
    <property type="match status" value="1"/>
</dbReference>
<dbReference type="SMART" id="SM01001">
    <property type="entry name" value="AIRC"/>
    <property type="match status" value="1"/>
</dbReference>
<dbReference type="NCBIfam" id="TIGR01162">
    <property type="entry name" value="purE"/>
    <property type="match status" value="1"/>
</dbReference>
<dbReference type="FunFam" id="3.40.50.12470:FF:000003">
    <property type="entry name" value="2-oxoglutarate dehydrogenase E1 component"/>
    <property type="match status" value="1"/>
</dbReference>
<dbReference type="InterPro" id="IPR001623">
    <property type="entry name" value="DnaJ_domain"/>
</dbReference>
<dbReference type="PANTHER" id="PTHR23152:SF4">
    <property type="entry name" value="2-OXOADIPATE DEHYDROGENASE COMPLEX COMPONENT E1"/>
    <property type="match status" value="1"/>
</dbReference>
<comment type="similarity">
    <text evidence="4">Belongs to the alpha-ketoglutarate dehydrogenase family.</text>
</comment>
<dbReference type="InterPro" id="IPR014721">
    <property type="entry name" value="Ribsml_uS5_D2-typ_fold_subgr"/>
</dbReference>
<dbReference type="GO" id="GO:0030983">
    <property type="term" value="F:mismatched DNA binding"/>
    <property type="evidence" value="ECO:0007669"/>
    <property type="project" value="InterPro"/>
</dbReference>
<evidence type="ECO:0000256" key="8">
    <source>
        <dbReference type="ARBA" id="ARBA00022763"/>
    </source>
</evidence>
<keyword evidence="9" id="KW-0809">Transit peptide</keyword>
<evidence type="ECO:0000256" key="3">
    <source>
        <dbReference type="ARBA" id="ARBA00006082"/>
    </source>
</evidence>
<dbReference type="InterPro" id="IPR042120">
    <property type="entry name" value="MutL_C_dimsub"/>
</dbReference>
<dbReference type="InterPro" id="IPR002099">
    <property type="entry name" value="MutL/Mlh/PMS"/>
</dbReference>
<dbReference type="SMART" id="SM00271">
    <property type="entry name" value="DnaJ"/>
    <property type="match status" value="1"/>
</dbReference>
<dbReference type="SUPFAM" id="SSF55874">
    <property type="entry name" value="ATPase domain of HSP90 chaperone/DNA topoisomerase II/histidine kinase"/>
    <property type="match status" value="1"/>
</dbReference>
<dbReference type="InterPro" id="IPR036869">
    <property type="entry name" value="J_dom_sf"/>
</dbReference>
<dbReference type="Pfam" id="PF12796">
    <property type="entry name" value="Ank_2"/>
    <property type="match status" value="1"/>
</dbReference>
<dbReference type="PROSITE" id="PS50088">
    <property type="entry name" value="ANK_REPEAT"/>
    <property type="match status" value="2"/>
</dbReference>
<dbReference type="GO" id="GO:0006298">
    <property type="term" value="P:mismatch repair"/>
    <property type="evidence" value="ECO:0007669"/>
    <property type="project" value="InterPro"/>
</dbReference>
<dbReference type="GO" id="GO:0006099">
    <property type="term" value="P:tricarboxylic acid cycle"/>
    <property type="evidence" value="ECO:0007669"/>
    <property type="project" value="TreeGrafter"/>
</dbReference>
<evidence type="ECO:0000256" key="10">
    <source>
        <dbReference type="ARBA" id="ARBA00023002"/>
    </source>
</evidence>
<dbReference type="Gene3D" id="3.40.50.11610">
    <property type="entry name" value="Multifunctional 2-oxoglutarate metabolism enzyme, C-terminal domain"/>
    <property type="match status" value="1"/>
</dbReference>
<dbReference type="Gene3D" id="3.30.565.10">
    <property type="entry name" value="Histidine kinase-like ATPase, C-terminal domain"/>
    <property type="match status" value="1"/>
</dbReference>
<dbReference type="CDD" id="cd02016">
    <property type="entry name" value="TPP_E1_OGDC_like"/>
    <property type="match status" value="1"/>
</dbReference>
<dbReference type="SUPFAM" id="SSF52255">
    <property type="entry name" value="N5-CAIR mutase (phosphoribosylaminoimidazole carboxylase, PurE)"/>
    <property type="match status" value="1"/>
</dbReference>
<dbReference type="InterPro" id="IPR002110">
    <property type="entry name" value="Ankyrin_rpt"/>
</dbReference>
<dbReference type="Gene3D" id="1.25.40.20">
    <property type="entry name" value="Ankyrin repeat-containing domain"/>
    <property type="match status" value="1"/>
</dbReference>
<dbReference type="NCBIfam" id="NF006914">
    <property type="entry name" value="PRK09404.1"/>
    <property type="match status" value="1"/>
</dbReference>
<dbReference type="InterPro" id="IPR042121">
    <property type="entry name" value="MutL_C_regsub"/>
</dbReference>
<evidence type="ECO:0000256" key="9">
    <source>
        <dbReference type="ARBA" id="ARBA00022946"/>
    </source>
</evidence>
<dbReference type="CDD" id="cd16926">
    <property type="entry name" value="HATPase_MutL-MLH-PMS-like"/>
    <property type="match status" value="1"/>
</dbReference>
<keyword evidence="12" id="KW-0234">DNA repair</keyword>
<dbReference type="Gene3D" id="3.30.230.10">
    <property type="match status" value="1"/>
</dbReference>
<keyword evidence="10" id="KW-0560">Oxidoreductase</keyword>
<dbReference type="InterPro" id="IPR013507">
    <property type="entry name" value="DNA_mismatch_S5_2-like"/>
</dbReference>
<dbReference type="GO" id="GO:0004591">
    <property type="term" value="F:oxoglutarate dehydrogenase (succinyl-transferring) activity"/>
    <property type="evidence" value="ECO:0007669"/>
    <property type="project" value="UniProtKB-EC"/>
</dbReference>
<dbReference type="GO" id="GO:0005829">
    <property type="term" value="C:cytosol"/>
    <property type="evidence" value="ECO:0007669"/>
    <property type="project" value="TreeGrafter"/>
</dbReference>
<accession>A0A1A9VJJ8</accession>
<dbReference type="Pfam" id="PF13589">
    <property type="entry name" value="HATPase_c_3"/>
    <property type="match status" value="1"/>
</dbReference>
<dbReference type="SMART" id="SM00248">
    <property type="entry name" value="ANK"/>
    <property type="match status" value="4"/>
</dbReference>
<evidence type="ECO:0000256" key="13">
    <source>
        <dbReference type="ARBA" id="ARBA00037426"/>
    </source>
</evidence>
<dbReference type="Gene3D" id="1.10.287.110">
    <property type="entry name" value="DnaJ domain"/>
    <property type="match status" value="1"/>
</dbReference>
<protein>
    <recommendedName>
        <fullName evidence="14">2-oxoglutarate dehydrogenase, mitochondrial</fullName>
        <ecNumber evidence="5">1.2.4.2</ecNumber>
        <ecNumber evidence="6">4.1.1.21</ecNumber>
    </recommendedName>
    <alternativeName>
        <fullName evidence="15">2-oxoglutarate dehydrogenase complex component E1</fullName>
    </alternativeName>
</protein>
<dbReference type="InterPro" id="IPR014790">
    <property type="entry name" value="MutL_C"/>
</dbReference>
<dbReference type="InterPro" id="IPR029061">
    <property type="entry name" value="THDP-binding"/>
</dbReference>
<dbReference type="Pfam" id="PF00731">
    <property type="entry name" value="AIRC"/>
    <property type="match status" value="1"/>
</dbReference>
<dbReference type="GO" id="GO:0006189">
    <property type="term" value="P:'de novo' IMP biosynthetic process"/>
    <property type="evidence" value="ECO:0007669"/>
    <property type="project" value="UniProtKB-UniPathway"/>
</dbReference>
<evidence type="ECO:0000256" key="4">
    <source>
        <dbReference type="ARBA" id="ARBA00006936"/>
    </source>
</evidence>
<evidence type="ECO:0000256" key="16">
    <source>
        <dbReference type="PROSITE-ProRule" id="PRU00023"/>
    </source>
</evidence>